<keyword evidence="4" id="KW-1185">Reference proteome</keyword>
<dbReference type="RefSeq" id="WP_015231589.1">
    <property type="nucleotide sequence ID" value="NC_019789.1"/>
</dbReference>
<dbReference type="HOGENOM" id="CLU_111071_0_0_0"/>
<name>L0A8D8_DEIPD</name>
<gene>
    <name evidence="3" type="ordered locus">Deipe_4349</name>
</gene>
<dbReference type="Pfam" id="PF07098">
    <property type="entry name" value="DUF1360"/>
    <property type="match status" value="1"/>
</dbReference>
<feature type="transmembrane region" description="Helical" evidence="2">
    <location>
        <begin position="27"/>
        <end position="46"/>
    </location>
</feature>
<feature type="region of interest" description="Disordered" evidence="1">
    <location>
        <begin position="1"/>
        <end position="20"/>
    </location>
</feature>
<proteinExistence type="predicted"/>
<evidence type="ECO:0000256" key="1">
    <source>
        <dbReference type="SAM" id="MobiDB-lite"/>
    </source>
</evidence>
<feature type="compositionally biased region" description="Polar residues" evidence="1">
    <location>
        <begin position="1"/>
        <end position="14"/>
    </location>
</feature>
<dbReference type="PATRIC" id="fig|937777.3.peg.4381"/>
<dbReference type="Proteomes" id="UP000010467">
    <property type="component" value="Plasmid pDEIPE01"/>
</dbReference>
<feature type="transmembrane region" description="Helical" evidence="2">
    <location>
        <begin position="119"/>
        <end position="141"/>
    </location>
</feature>
<dbReference type="EMBL" id="CP003383">
    <property type="protein sequence ID" value="AFZ69689.1"/>
    <property type="molecule type" value="Genomic_DNA"/>
</dbReference>
<sequence>MTEQEQGTQSNQGNVFAGYSPDKSKPLGPYAGLVGIYGAAFAGLMATSLNSRGGLPHEVSTRDLLLLGVATHKLTRLITKDWVTSPFRAPFTRYDGNGGAGEVNEEPRGEGWQKAMGQLVTCPWCTGPWVAGALAFGLVLAPRPTRLIASIFVAVTMSDFLHHAYDATKKAAKGK</sequence>
<dbReference type="OrthoDB" id="4722315at2"/>
<dbReference type="InterPro" id="IPR010773">
    <property type="entry name" value="Mycophage_PG1_Gp7"/>
</dbReference>
<evidence type="ECO:0008006" key="5">
    <source>
        <dbReference type="Google" id="ProtNLM"/>
    </source>
</evidence>
<evidence type="ECO:0000313" key="3">
    <source>
        <dbReference type="EMBL" id="AFZ69689.1"/>
    </source>
</evidence>
<accession>L0A8D8</accession>
<geneLocation type="plasmid" evidence="3 4">
    <name>pDEIPE01</name>
</geneLocation>
<reference evidence="4" key="1">
    <citation type="submission" date="2012-03" db="EMBL/GenBank/DDBJ databases">
        <title>Complete sequence of plasmid 1 of Deinococcus peraridilitoris DSM 19664.</title>
        <authorList>
            <person name="Lucas S."/>
            <person name="Copeland A."/>
            <person name="Lapidus A."/>
            <person name="Glavina del Rio T."/>
            <person name="Dalin E."/>
            <person name="Tice H."/>
            <person name="Bruce D."/>
            <person name="Goodwin L."/>
            <person name="Pitluck S."/>
            <person name="Peters L."/>
            <person name="Mikhailova N."/>
            <person name="Lu M."/>
            <person name="Kyrpides N."/>
            <person name="Mavromatis K."/>
            <person name="Ivanova N."/>
            <person name="Brettin T."/>
            <person name="Detter J.C."/>
            <person name="Han C."/>
            <person name="Larimer F."/>
            <person name="Land M."/>
            <person name="Hauser L."/>
            <person name="Markowitz V."/>
            <person name="Cheng J.-F."/>
            <person name="Hugenholtz P."/>
            <person name="Woyke T."/>
            <person name="Wu D."/>
            <person name="Pukall R."/>
            <person name="Steenblock K."/>
            <person name="Brambilla E."/>
            <person name="Klenk H.-P."/>
            <person name="Eisen J.A."/>
        </authorList>
    </citation>
    <scope>NUCLEOTIDE SEQUENCE [LARGE SCALE GENOMIC DNA]</scope>
    <source>
        <strain evidence="4">DSM 19664 / LMG 22246 / CIP 109416 / KR-200</strain>
        <plasmid evidence="4">Plasmid pDEIPE01</plasmid>
    </source>
</reference>
<keyword evidence="2" id="KW-0812">Transmembrane</keyword>
<protein>
    <recommendedName>
        <fullName evidence="5">DUF1360 domain-containing protein</fullName>
    </recommendedName>
</protein>
<keyword evidence="2" id="KW-1133">Transmembrane helix</keyword>
<keyword evidence="3" id="KW-0614">Plasmid</keyword>
<organism evidence="3 4">
    <name type="scientific">Deinococcus peraridilitoris (strain DSM 19664 / LMG 22246 / CIP 109416 / KR-200)</name>
    <dbReference type="NCBI Taxonomy" id="937777"/>
    <lineage>
        <taxon>Bacteria</taxon>
        <taxon>Thermotogati</taxon>
        <taxon>Deinococcota</taxon>
        <taxon>Deinococci</taxon>
        <taxon>Deinococcales</taxon>
        <taxon>Deinococcaceae</taxon>
        <taxon>Deinococcus</taxon>
    </lineage>
</organism>
<evidence type="ECO:0000313" key="4">
    <source>
        <dbReference type="Proteomes" id="UP000010467"/>
    </source>
</evidence>
<dbReference type="AlphaFoldDB" id="L0A8D8"/>
<keyword evidence="2" id="KW-0472">Membrane</keyword>
<dbReference type="KEGG" id="dpd:Deipe_4349"/>
<evidence type="ECO:0000256" key="2">
    <source>
        <dbReference type="SAM" id="Phobius"/>
    </source>
</evidence>